<evidence type="ECO:0000313" key="3">
    <source>
        <dbReference type="Proteomes" id="UP000660729"/>
    </source>
</evidence>
<dbReference type="Proteomes" id="UP000660729">
    <property type="component" value="Unassembled WGS sequence"/>
</dbReference>
<keyword evidence="3" id="KW-1185">Reference proteome</keyword>
<organism evidence="2 3">
    <name type="scientific">Pseudocercospora fuligena</name>
    <dbReference type="NCBI Taxonomy" id="685502"/>
    <lineage>
        <taxon>Eukaryota</taxon>
        <taxon>Fungi</taxon>
        <taxon>Dikarya</taxon>
        <taxon>Ascomycota</taxon>
        <taxon>Pezizomycotina</taxon>
        <taxon>Dothideomycetes</taxon>
        <taxon>Dothideomycetidae</taxon>
        <taxon>Mycosphaerellales</taxon>
        <taxon>Mycosphaerellaceae</taxon>
        <taxon>Pseudocercospora</taxon>
    </lineage>
</organism>
<feature type="compositionally biased region" description="Low complexity" evidence="1">
    <location>
        <begin position="17"/>
        <end position="40"/>
    </location>
</feature>
<accession>A0A8H6RAT8</accession>
<dbReference type="OrthoDB" id="62952at2759"/>
<evidence type="ECO:0000313" key="2">
    <source>
        <dbReference type="EMBL" id="KAF7186636.1"/>
    </source>
</evidence>
<proteinExistence type="predicted"/>
<sequence>MPPKSALVAAVMGDTMPSTQTSTTKKQPTRSTPRTTTTKSSKTKSSKKTSLPPPSELPISEPPPKRNTRKKAPLLPKENWGSTASISKTPITQPEKAKGGVRNKSALQQKALVRKKQAVPKMLAQLNEQSRQAGWSTGESGKFTERWMSLKTKRMKDSEEMKKTREKNNPKKALEVLRKGKQQEKTEEIKTFNWTGLTPEIQKRIIRHLVVDPRFLVWPEKRTGREQPDLALVSKDVREQVLEVFYGENHFGVSITGSLVGKEDCSLTGLAAVNKWATTLDKKWFGMIRNWCFEYEDPQASGAKIRKNVSFDDGEEDESFVVSVQFPDPGKEQNRVSFSGPTVEIHRAACCILPGSEDFGQCVVQHTPMGLNGLIIGAMGEGQRLQADALEGLIKALRDRDLVELVAEARCEPAMVKMRKRRGAISM</sequence>
<evidence type="ECO:0000256" key="1">
    <source>
        <dbReference type="SAM" id="MobiDB-lite"/>
    </source>
</evidence>
<feature type="compositionally biased region" description="Pro residues" evidence="1">
    <location>
        <begin position="51"/>
        <end position="62"/>
    </location>
</feature>
<feature type="compositionally biased region" description="Polar residues" evidence="1">
    <location>
        <begin position="80"/>
        <end position="92"/>
    </location>
</feature>
<protein>
    <submittedName>
        <fullName evidence="2">Uncharacterized protein</fullName>
    </submittedName>
</protein>
<dbReference type="AlphaFoldDB" id="A0A8H6RAT8"/>
<dbReference type="EMBL" id="JABCIY010000249">
    <property type="protein sequence ID" value="KAF7186636.1"/>
    <property type="molecule type" value="Genomic_DNA"/>
</dbReference>
<feature type="region of interest" description="Disordered" evidence="1">
    <location>
        <begin position="1"/>
        <end position="104"/>
    </location>
</feature>
<reference evidence="2" key="1">
    <citation type="submission" date="2020-04" db="EMBL/GenBank/DDBJ databases">
        <title>Draft genome resource of the tomato pathogen Pseudocercospora fuligena.</title>
        <authorList>
            <person name="Zaccaron A."/>
        </authorList>
    </citation>
    <scope>NUCLEOTIDE SEQUENCE</scope>
    <source>
        <strain evidence="2">PF001</strain>
    </source>
</reference>
<comment type="caution">
    <text evidence="2">The sequence shown here is derived from an EMBL/GenBank/DDBJ whole genome shotgun (WGS) entry which is preliminary data.</text>
</comment>
<name>A0A8H6RAT8_9PEZI</name>
<gene>
    <name evidence="2" type="ORF">HII31_12045</name>
</gene>